<protein>
    <submittedName>
        <fullName evidence="1">Uncharacterized protein</fullName>
    </submittedName>
</protein>
<reference evidence="1 2" key="1">
    <citation type="journal article" date="2023" name="G3 (Bethesda)">
        <title>A chromosome-length genome assembly and annotation of blackberry (Rubus argutus, cv. 'Hillquist').</title>
        <authorList>
            <person name="Bruna T."/>
            <person name="Aryal R."/>
            <person name="Dudchenko O."/>
            <person name="Sargent D.J."/>
            <person name="Mead D."/>
            <person name="Buti M."/>
            <person name="Cavallini A."/>
            <person name="Hytonen T."/>
            <person name="Andres J."/>
            <person name="Pham M."/>
            <person name="Weisz D."/>
            <person name="Mascagni F."/>
            <person name="Usai G."/>
            <person name="Natali L."/>
            <person name="Bassil N."/>
            <person name="Fernandez G.E."/>
            <person name="Lomsadze A."/>
            <person name="Armour M."/>
            <person name="Olukolu B."/>
            <person name="Poorten T."/>
            <person name="Britton C."/>
            <person name="Davik J."/>
            <person name="Ashrafi H."/>
            <person name="Aiden E.L."/>
            <person name="Borodovsky M."/>
            <person name="Worthington M."/>
        </authorList>
    </citation>
    <scope>NUCLEOTIDE SEQUENCE [LARGE SCALE GENOMIC DNA]</scope>
    <source>
        <strain evidence="1">PI 553951</strain>
    </source>
</reference>
<comment type="caution">
    <text evidence="1">The sequence shown here is derived from an EMBL/GenBank/DDBJ whole genome shotgun (WGS) entry which is preliminary data.</text>
</comment>
<evidence type="ECO:0000313" key="2">
    <source>
        <dbReference type="Proteomes" id="UP001457282"/>
    </source>
</evidence>
<dbReference type="Proteomes" id="UP001457282">
    <property type="component" value="Unassembled WGS sequence"/>
</dbReference>
<accession>A0AAW1XTU6</accession>
<name>A0AAW1XTU6_RUBAR</name>
<dbReference type="AlphaFoldDB" id="A0AAW1XTU6"/>
<keyword evidence="2" id="KW-1185">Reference proteome</keyword>
<dbReference type="EMBL" id="JBEDUW010000003">
    <property type="protein sequence ID" value="KAK9940242.1"/>
    <property type="molecule type" value="Genomic_DNA"/>
</dbReference>
<evidence type="ECO:0000313" key="1">
    <source>
        <dbReference type="EMBL" id="KAK9940242.1"/>
    </source>
</evidence>
<sequence>MKEDDDIRDMLKEKDEDLANVEALNETLIVKELKSKAELQAACWELNKNVPMVQPDRVLENSKSPVALQEQKDIYLLPAVCVSNLLHMEIHVFLSESDGRPTIASDNDRNQSIISCGSMVEFYANPSIIYFTITLTAHESSCKPVNSSDWVKKLLKQKSDAPCVDIDLDFGGGKYFASLRLSRGSRGTLEAAIFTSYSLKNDTDFGLCFFVLNKRPLSR</sequence>
<gene>
    <name evidence="1" type="ORF">M0R45_016912</name>
</gene>
<organism evidence="1 2">
    <name type="scientific">Rubus argutus</name>
    <name type="common">Southern blackberry</name>
    <dbReference type="NCBI Taxonomy" id="59490"/>
    <lineage>
        <taxon>Eukaryota</taxon>
        <taxon>Viridiplantae</taxon>
        <taxon>Streptophyta</taxon>
        <taxon>Embryophyta</taxon>
        <taxon>Tracheophyta</taxon>
        <taxon>Spermatophyta</taxon>
        <taxon>Magnoliopsida</taxon>
        <taxon>eudicotyledons</taxon>
        <taxon>Gunneridae</taxon>
        <taxon>Pentapetalae</taxon>
        <taxon>rosids</taxon>
        <taxon>fabids</taxon>
        <taxon>Rosales</taxon>
        <taxon>Rosaceae</taxon>
        <taxon>Rosoideae</taxon>
        <taxon>Rosoideae incertae sedis</taxon>
        <taxon>Rubus</taxon>
    </lineage>
</organism>
<proteinExistence type="predicted"/>